<dbReference type="Gene3D" id="3.40.190.290">
    <property type="match status" value="1"/>
</dbReference>
<accession>A0ABX9MV82</accession>
<dbReference type="RefSeq" id="WP_119442351.1">
    <property type="nucleotide sequence ID" value="NZ_CP170494.1"/>
</dbReference>
<keyword evidence="7" id="KW-1185">Reference proteome</keyword>
<comment type="caution">
    <text evidence="6">The sequence shown here is derived from an EMBL/GenBank/DDBJ whole genome shotgun (WGS) entry which is preliminary data.</text>
</comment>
<evidence type="ECO:0000256" key="1">
    <source>
        <dbReference type="ARBA" id="ARBA00009437"/>
    </source>
</evidence>
<evidence type="ECO:0000256" key="3">
    <source>
        <dbReference type="ARBA" id="ARBA00023125"/>
    </source>
</evidence>
<dbReference type="Pfam" id="PF03466">
    <property type="entry name" value="LysR_substrate"/>
    <property type="match status" value="1"/>
</dbReference>
<dbReference type="Gene3D" id="1.10.10.10">
    <property type="entry name" value="Winged helix-like DNA-binding domain superfamily/Winged helix DNA-binding domain"/>
    <property type="match status" value="1"/>
</dbReference>
<keyword evidence="2" id="KW-0805">Transcription regulation</keyword>
<dbReference type="SUPFAM" id="SSF46785">
    <property type="entry name" value="Winged helix' DNA-binding domain"/>
    <property type="match status" value="1"/>
</dbReference>
<dbReference type="CDD" id="cd08422">
    <property type="entry name" value="PBP2_CrgA_like"/>
    <property type="match status" value="1"/>
</dbReference>
<evidence type="ECO:0000259" key="5">
    <source>
        <dbReference type="PROSITE" id="PS50931"/>
    </source>
</evidence>
<name>A0ABX9MV82_9BURK</name>
<keyword evidence="4" id="KW-0804">Transcription</keyword>
<reference evidence="6 7" key="1">
    <citation type="submission" date="2017-08" db="EMBL/GenBank/DDBJ databases">
        <title>Pusillimonas indicus sp. nov., a member of the family Alcaligenaceae isolated from surface seawater.</title>
        <authorList>
            <person name="Li J."/>
        </authorList>
    </citation>
    <scope>NUCLEOTIDE SEQUENCE [LARGE SCALE GENOMIC DNA]</scope>
    <source>
        <strain evidence="6 7">17-4A</strain>
    </source>
</reference>
<dbReference type="SUPFAM" id="SSF53850">
    <property type="entry name" value="Periplasmic binding protein-like II"/>
    <property type="match status" value="1"/>
</dbReference>
<gene>
    <name evidence="6" type="ORF">CJO09_10780</name>
</gene>
<evidence type="ECO:0000256" key="4">
    <source>
        <dbReference type="ARBA" id="ARBA00023163"/>
    </source>
</evidence>
<dbReference type="EMBL" id="NQOU01000004">
    <property type="protein sequence ID" value="RII82376.1"/>
    <property type="molecule type" value="Genomic_DNA"/>
</dbReference>
<dbReference type="PANTHER" id="PTHR30537:SF5">
    <property type="entry name" value="HTH-TYPE TRANSCRIPTIONAL ACTIVATOR TTDR-RELATED"/>
    <property type="match status" value="1"/>
</dbReference>
<comment type="similarity">
    <text evidence="1">Belongs to the LysR transcriptional regulatory family.</text>
</comment>
<dbReference type="InterPro" id="IPR058163">
    <property type="entry name" value="LysR-type_TF_proteobact-type"/>
</dbReference>
<proteinExistence type="inferred from homology"/>
<evidence type="ECO:0000313" key="7">
    <source>
        <dbReference type="Proteomes" id="UP000266483"/>
    </source>
</evidence>
<dbReference type="InterPro" id="IPR036388">
    <property type="entry name" value="WH-like_DNA-bd_sf"/>
</dbReference>
<dbReference type="Pfam" id="PF00126">
    <property type="entry name" value="HTH_1"/>
    <property type="match status" value="1"/>
</dbReference>
<evidence type="ECO:0000313" key="6">
    <source>
        <dbReference type="EMBL" id="RII82376.1"/>
    </source>
</evidence>
<dbReference type="InterPro" id="IPR000847">
    <property type="entry name" value="LysR_HTH_N"/>
</dbReference>
<keyword evidence="3" id="KW-0238">DNA-binding</keyword>
<dbReference type="PROSITE" id="PS50931">
    <property type="entry name" value="HTH_LYSR"/>
    <property type="match status" value="1"/>
</dbReference>
<evidence type="ECO:0000256" key="2">
    <source>
        <dbReference type="ARBA" id="ARBA00023015"/>
    </source>
</evidence>
<dbReference type="InterPro" id="IPR036390">
    <property type="entry name" value="WH_DNA-bd_sf"/>
</dbReference>
<sequence>MDKFQEMRVFVHVTEAGSFVAAANQLGFSKAAVSRYVSAMEHRLGVRLIHRTTRRLSLTQEGEIFLARCREILSRIEESEAEIVTQSDVAIGLLKVSIPVSFGIKHLTPLWGEFIATHPNVTLDIQLTDRVTDIVEEGFDLAVRIARLPDSSLVSRKLASTTLILCASPAYLAKHGEPQQPADLSQHQTLSYSLFTTGDQWSFTGPDGPAVVRVQPRLWSNNGDTCAAAAIAGNGIVLQPSFLVAEALGKGELVPLLPEYQCPTLDIYAVYPTRRFLLPKVRALIDFLSNKLKNQPWINPAWGTKPIM</sequence>
<dbReference type="Proteomes" id="UP000266483">
    <property type="component" value="Unassembled WGS sequence"/>
</dbReference>
<dbReference type="InterPro" id="IPR005119">
    <property type="entry name" value="LysR_subst-bd"/>
</dbReference>
<protein>
    <submittedName>
        <fullName evidence="6">LysR family transcriptional regulator</fullName>
    </submittedName>
</protein>
<feature type="domain" description="HTH lysR-type" evidence="5">
    <location>
        <begin position="1"/>
        <end position="59"/>
    </location>
</feature>
<dbReference type="PANTHER" id="PTHR30537">
    <property type="entry name" value="HTH-TYPE TRANSCRIPTIONAL REGULATOR"/>
    <property type="match status" value="1"/>
</dbReference>
<organism evidence="6 7">
    <name type="scientific">Neopusillimonas maritima</name>
    <dbReference type="NCBI Taxonomy" id="2026239"/>
    <lineage>
        <taxon>Bacteria</taxon>
        <taxon>Pseudomonadati</taxon>
        <taxon>Pseudomonadota</taxon>
        <taxon>Betaproteobacteria</taxon>
        <taxon>Burkholderiales</taxon>
        <taxon>Alcaligenaceae</taxon>
        <taxon>Neopusillimonas</taxon>
    </lineage>
</organism>